<proteinExistence type="inferred from homology"/>
<gene>
    <name evidence="5" type="primary">mecI_1</name>
    <name evidence="5" type="ORF">Pla52n_03770</name>
</gene>
<name>A0A5C6B847_9BACT</name>
<dbReference type="SUPFAM" id="SSF46785">
    <property type="entry name" value="Winged helix' DNA-binding domain"/>
    <property type="match status" value="1"/>
</dbReference>
<dbReference type="Pfam" id="PF03965">
    <property type="entry name" value="Penicillinase_R"/>
    <property type="match status" value="1"/>
</dbReference>
<evidence type="ECO:0000256" key="2">
    <source>
        <dbReference type="ARBA" id="ARBA00023015"/>
    </source>
</evidence>
<dbReference type="GO" id="GO:0003677">
    <property type="term" value="F:DNA binding"/>
    <property type="evidence" value="ECO:0007669"/>
    <property type="project" value="UniProtKB-KW"/>
</dbReference>
<evidence type="ECO:0000256" key="1">
    <source>
        <dbReference type="ARBA" id="ARBA00011046"/>
    </source>
</evidence>
<evidence type="ECO:0000256" key="4">
    <source>
        <dbReference type="ARBA" id="ARBA00023163"/>
    </source>
</evidence>
<dbReference type="RefSeq" id="WP_146517961.1">
    <property type="nucleotide sequence ID" value="NZ_CP151726.1"/>
</dbReference>
<dbReference type="Gene3D" id="1.10.4040.10">
    <property type="entry name" value="Penicillinase repressor domain"/>
    <property type="match status" value="1"/>
</dbReference>
<dbReference type="AlphaFoldDB" id="A0A5C6B847"/>
<comment type="caution">
    <text evidence="5">The sequence shown here is derived from an EMBL/GenBank/DDBJ whole genome shotgun (WGS) entry which is preliminary data.</text>
</comment>
<reference evidence="5 6" key="1">
    <citation type="submission" date="2019-02" db="EMBL/GenBank/DDBJ databases">
        <title>Deep-cultivation of Planctomycetes and their phenomic and genomic characterization uncovers novel biology.</title>
        <authorList>
            <person name="Wiegand S."/>
            <person name="Jogler M."/>
            <person name="Boedeker C."/>
            <person name="Pinto D."/>
            <person name="Vollmers J."/>
            <person name="Rivas-Marin E."/>
            <person name="Kohn T."/>
            <person name="Peeters S.H."/>
            <person name="Heuer A."/>
            <person name="Rast P."/>
            <person name="Oberbeckmann S."/>
            <person name="Bunk B."/>
            <person name="Jeske O."/>
            <person name="Meyerdierks A."/>
            <person name="Storesund J.E."/>
            <person name="Kallscheuer N."/>
            <person name="Luecker S."/>
            <person name="Lage O.M."/>
            <person name="Pohl T."/>
            <person name="Merkel B.J."/>
            <person name="Hornburger P."/>
            <person name="Mueller R.-W."/>
            <person name="Bruemmer F."/>
            <person name="Labrenz M."/>
            <person name="Spormann A.M."/>
            <person name="Op Den Camp H."/>
            <person name="Overmann J."/>
            <person name="Amann R."/>
            <person name="Jetten M.S.M."/>
            <person name="Mascher T."/>
            <person name="Medema M.H."/>
            <person name="Devos D.P."/>
            <person name="Kaster A.-K."/>
            <person name="Ovreas L."/>
            <person name="Rohde M."/>
            <person name="Galperin M.Y."/>
            <person name="Jogler C."/>
        </authorList>
    </citation>
    <scope>NUCLEOTIDE SEQUENCE [LARGE SCALE GENOMIC DNA]</scope>
    <source>
        <strain evidence="5 6">Pla52n</strain>
    </source>
</reference>
<keyword evidence="2" id="KW-0805">Transcription regulation</keyword>
<keyword evidence="6" id="KW-1185">Reference proteome</keyword>
<dbReference type="InterPro" id="IPR036390">
    <property type="entry name" value="WH_DNA-bd_sf"/>
</dbReference>
<protein>
    <submittedName>
        <fullName evidence="5">Methicillin resistance regulatory protein MecI</fullName>
    </submittedName>
</protein>
<dbReference type="InterPro" id="IPR036388">
    <property type="entry name" value="WH-like_DNA-bd_sf"/>
</dbReference>
<keyword evidence="3" id="KW-0238">DNA-binding</keyword>
<evidence type="ECO:0000256" key="3">
    <source>
        <dbReference type="ARBA" id="ARBA00023125"/>
    </source>
</evidence>
<sequence length="128" mass="14685">MARHASSQPTEVELQILRILWNDGPSIARHIHDSLQEFKQTTYSTTVKMLWVMMEKGLLKRDDDAKPQVYRTAALQQRTQKRMLSDLIDKVYDGSAAALMLHALSSKKATTEELREIRDMLDQLEEGA</sequence>
<dbReference type="GO" id="GO:0045892">
    <property type="term" value="P:negative regulation of DNA-templated transcription"/>
    <property type="evidence" value="ECO:0007669"/>
    <property type="project" value="InterPro"/>
</dbReference>
<accession>A0A5C6B847</accession>
<comment type="similarity">
    <text evidence="1">Belongs to the BlaI transcriptional regulatory family.</text>
</comment>
<dbReference type="EMBL" id="SJPN01000001">
    <property type="protein sequence ID" value="TWU07802.1"/>
    <property type="molecule type" value="Genomic_DNA"/>
</dbReference>
<organism evidence="5 6">
    <name type="scientific">Stieleria varia</name>
    <dbReference type="NCBI Taxonomy" id="2528005"/>
    <lineage>
        <taxon>Bacteria</taxon>
        <taxon>Pseudomonadati</taxon>
        <taxon>Planctomycetota</taxon>
        <taxon>Planctomycetia</taxon>
        <taxon>Pirellulales</taxon>
        <taxon>Pirellulaceae</taxon>
        <taxon>Stieleria</taxon>
    </lineage>
</organism>
<keyword evidence="4" id="KW-0804">Transcription</keyword>
<dbReference type="InterPro" id="IPR005650">
    <property type="entry name" value="BlaI_family"/>
</dbReference>
<evidence type="ECO:0000313" key="6">
    <source>
        <dbReference type="Proteomes" id="UP000320176"/>
    </source>
</evidence>
<evidence type="ECO:0000313" key="5">
    <source>
        <dbReference type="EMBL" id="TWU07802.1"/>
    </source>
</evidence>
<dbReference type="Gene3D" id="1.10.10.10">
    <property type="entry name" value="Winged helix-like DNA-binding domain superfamily/Winged helix DNA-binding domain"/>
    <property type="match status" value="1"/>
</dbReference>
<dbReference type="PIRSF" id="PIRSF019455">
    <property type="entry name" value="CopR_AtkY"/>
    <property type="match status" value="1"/>
</dbReference>
<dbReference type="Proteomes" id="UP000320176">
    <property type="component" value="Unassembled WGS sequence"/>
</dbReference>
<dbReference type="OrthoDB" id="280196at2"/>